<dbReference type="AlphaFoldDB" id="A0A7C8Q5G2"/>
<feature type="signal peptide" evidence="2">
    <location>
        <begin position="1"/>
        <end position="25"/>
    </location>
</feature>
<name>A0A7C8Q5G2_ORBOL</name>
<evidence type="ECO:0000313" key="4">
    <source>
        <dbReference type="EMBL" id="KAF3158722.1"/>
    </source>
</evidence>
<accession>A0A7C8Q5G2</accession>
<dbReference type="EMBL" id="WIWS01000226">
    <property type="protein sequence ID" value="KAF3196312.1"/>
    <property type="molecule type" value="Genomic_DNA"/>
</dbReference>
<feature type="domain" description="DUF7136" evidence="3">
    <location>
        <begin position="25"/>
        <end position="240"/>
    </location>
</feature>
<comment type="caution">
    <text evidence="5">The sequence shown here is derived from an EMBL/GenBank/DDBJ whole genome shotgun (WGS) entry which is preliminary data.</text>
</comment>
<evidence type="ECO:0000313" key="6">
    <source>
        <dbReference type="Proteomes" id="UP000472727"/>
    </source>
</evidence>
<reference evidence="6 7" key="1">
    <citation type="submission" date="2019-06" db="EMBL/GenBank/DDBJ databases">
        <authorList>
            <person name="Palmer J.M."/>
        </authorList>
    </citation>
    <scope>NUCLEOTIDE SEQUENCE [LARGE SCALE GENOMIC DNA]</scope>
    <source>
        <strain evidence="5 6">TWF106</strain>
        <strain evidence="4 7">TWF788</strain>
    </source>
</reference>
<feature type="chain" id="PRO_5036398356" description="DUF7136 domain-containing protein" evidence="2">
    <location>
        <begin position="26"/>
        <end position="273"/>
    </location>
</feature>
<evidence type="ECO:0000256" key="2">
    <source>
        <dbReference type="SAM" id="SignalP"/>
    </source>
</evidence>
<dbReference type="EMBL" id="JAABOE010000205">
    <property type="protein sequence ID" value="KAF3158722.1"/>
    <property type="molecule type" value="Genomic_DNA"/>
</dbReference>
<keyword evidence="1" id="KW-0812">Transmembrane</keyword>
<evidence type="ECO:0000313" key="7">
    <source>
        <dbReference type="Proteomes" id="UP000479691"/>
    </source>
</evidence>
<proteinExistence type="predicted"/>
<dbReference type="Proteomes" id="UP000479691">
    <property type="component" value="Unassembled WGS sequence"/>
</dbReference>
<organism evidence="5 6">
    <name type="scientific">Orbilia oligospora</name>
    <name type="common">Nematode-trapping fungus</name>
    <name type="synonym">Arthrobotrys oligospora</name>
    <dbReference type="NCBI Taxonomy" id="2813651"/>
    <lineage>
        <taxon>Eukaryota</taxon>
        <taxon>Fungi</taxon>
        <taxon>Dikarya</taxon>
        <taxon>Ascomycota</taxon>
        <taxon>Pezizomycotina</taxon>
        <taxon>Orbiliomycetes</taxon>
        <taxon>Orbiliales</taxon>
        <taxon>Orbiliaceae</taxon>
        <taxon>Orbilia</taxon>
    </lineage>
</organism>
<evidence type="ECO:0000259" key="3">
    <source>
        <dbReference type="Pfam" id="PF23584"/>
    </source>
</evidence>
<keyword evidence="1" id="KW-0472">Membrane</keyword>
<dbReference type="InterPro" id="IPR055560">
    <property type="entry name" value="DUF7136"/>
</dbReference>
<dbReference type="Proteomes" id="UP000472727">
    <property type="component" value="Unassembled WGS sequence"/>
</dbReference>
<sequence length="273" mass="29033">MPLISPVVLSLVGSLAYFGATVADAAGVAEIGVVFPRINETYALTDWFPVVFAVQNTQLAENLAFSIYTLVRTGPNLDGGLAGGETIRHLKDVNYTSDPYLVYTYLKIVDEGPYQLFATVIWSSCDESGDRPIIRGNDTDLPISFNVKKDGKKVDLVAATADEGQSCPEQGFGINVTDRTREVTLFPGNRLSGLCAVVASPSPTTSGNPCRVRIDADTDASMSAVLRTALCKGLNPPSDCPKENAAAHQLMVVGIAGLTVAFGALVFFLTSFM</sequence>
<protein>
    <recommendedName>
        <fullName evidence="3">DUF7136 domain-containing protein</fullName>
    </recommendedName>
</protein>
<dbReference type="Pfam" id="PF23584">
    <property type="entry name" value="DUF7136"/>
    <property type="match status" value="1"/>
</dbReference>
<evidence type="ECO:0000313" key="5">
    <source>
        <dbReference type="EMBL" id="KAF3196312.1"/>
    </source>
</evidence>
<keyword evidence="2" id="KW-0732">Signal</keyword>
<keyword evidence="1" id="KW-1133">Transmembrane helix</keyword>
<gene>
    <name evidence="5" type="ORF">TWF106_005021</name>
    <name evidence="4" type="ORF">TWF788_004528</name>
</gene>
<evidence type="ECO:0000256" key="1">
    <source>
        <dbReference type="SAM" id="Phobius"/>
    </source>
</evidence>
<feature type="transmembrane region" description="Helical" evidence="1">
    <location>
        <begin position="250"/>
        <end position="272"/>
    </location>
</feature>